<dbReference type="GO" id="GO:0008237">
    <property type="term" value="F:metallopeptidase activity"/>
    <property type="evidence" value="ECO:0007669"/>
    <property type="project" value="UniProtKB-KW"/>
</dbReference>
<dbReference type="InterPro" id="IPR035097">
    <property type="entry name" value="M29_N-terminal"/>
</dbReference>
<organism evidence="10 11">
    <name type="scientific">Melghirimyces algeriensis</name>
    <dbReference type="NCBI Taxonomy" id="910412"/>
    <lineage>
        <taxon>Bacteria</taxon>
        <taxon>Bacillati</taxon>
        <taxon>Bacillota</taxon>
        <taxon>Bacilli</taxon>
        <taxon>Bacillales</taxon>
        <taxon>Thermoactinomycetaceae</taxon>
        <taxon>Melghirimyces</taxon>
    </lineage>
</organism>
<comment type="cofactor">
    <cofactor evidence="3">
        <name>Zn(2+)</name>
        <dbReference type="ChEBI" id="CHEBI:29105"/>
    </cofactor>
</comment>
<reference evidence="10 11" key="1">
    <citation type="submission" date="2017-05" db="EMBL/GenBank/DDBJ databases">
        <authorList>
            <person name="Varghese N."/>
            <person name="Submissions S."/>
        </authorList>
    </citation>
    <scope>NUCLEOTIDE SEQUENCE [LARGE SCALE GENOMIC DNA]</scope>
    <source>
        <strain evidence="10 11">DSM 45474</strain>
    </source>
</reference>
<protein>
    <submittedName>
        <fullName evidence="10">Aminopeptidase II. Metallo peptidase. MEROPS family M29</fullName>
    </submittedName>
</protein>
<keyword evidence="8" id="KW-0378">Hydrolase</keyword>
<evidence type="ECO:0000256" key="3">
    <source>
        <dbReference type="ARBA" id="ARBA00001947"/>
    </source>
</evidence>
<evidence type="ECO:0000256" key="1">
    <source>
        <dbReference type="ARBA" id="ARBA00001941"/>
    </source>
</evidence>
<gene>
    <name evidence="10" type="ORF">SAMN06264849_109153</name>
</gene>
<evidence type="ECO:0000256" key="4">
    <source>
        <dbReference type="ARBA" id="ARBA00008236"/>
    </source>
</evidence>
<dbReference type="Pfam" id="PF02073">
    <property type="entry name" value="Peptidase_M29"/>
    <property type="match status" value="1"/>
</dbReference>
<keyword evidence="6" id="KW-0645">Protease</keyword>
<name>A0A521ENW3_9BACL</name>
<keyword evidence="11" id="KW-1185">Reference proteome</keyword>
<dbReference type="SUPFAM" id="SSF144052">
    <property type="entry name" value="Thermophilic metalloprotease-like"/>
    <property type="match status" value="1"/>
</dbReference>
<keyword evidence="7" id="KW-0479">Metal-binding</keyword>
<evidence type="ECO:0000256" key="6">
    <source>
        <dbReference type="ARBA" id="ARBA00022670"/>
    </source>
</evidence>
<evidence type="ECO:0000256" key="8">
    <source>
        <dbReference type="ARBA" id="ARBA00022801"/>
    </source>
</evidence>
<dbReference type="PRINTS" id="PR00919">
    <property type="entry name" value="THERMOPTASE"/>
</dbReference>
<evidence type="ECO:0000256" key="5">
    <source>
        <dbReference type="ARBA" id="ARBA00022438"/>
    </source>
</evidence>
<dbReference type="Gene3D" id="3.40.1830.10">
    <property type="entry name" value="Thermophilic metalloprotease (M29)"/>
    <property type="match status" value="1"/>
</dbReference>
<dbReference type="GO" id="GO:0046872">
    <property type="term" value="F:metal ion binding"/>
    <property type="evidence" value="ECO:0007669"/>
    <property type="project" value="UniProtKB-KW"/>
</dbReference>
<dbReference type="OrthoDB" id="9803993at2"/>
<comment type="cofactor">
    <cofactor evidence="1">
        <name>Co(2+)</name>
        <dbReference type="ChEBI" id="CHEBI:48828"/>
    </cofactor>
</comment>
<evidence type="ECO:0000256" key="2">
    <source>
        <dbReference type="ARBA" id="ARBA00001946"/>
    </source>
</evidence>
<evidence type="ECO:0000256" key="7">
    <source>
        <dbReference type="ARBA" id="ARBA00022723"/>
    </source>
</evidence>
<dbReference type="GO" id="GO:0006508">
    <property type="term" value="P:proteolysis"/>
    <property type="evidence" value="ECO:0007669"/>
    <property type="project" value="UniProtKB-KW"/>
</dbReference>
<dbReference type="PANTHER" id="PTHR34448:SF3">
    <property type="entry name" value="AMINOPEPTIDASE AMPS"/>
    <property type="match status" value="1"/>
</dbReference>
<comment type="cofactor">
    <cofactor evidence="2">
        <name>Mg(2+)</name>
        <dbReference type="ChEBI" id="CHEBI:18420"/>
    </cofactor>
</comment>
<dbReference type="Proteomes" id="UP000315636">
    <property type="component" value="Unassembled WGS sequence"/>
</dbReference>
<keyword evidence="5 10" id="KW-0031">Aminopeptidase</keyword>
<dbReference type="EMBL" id="FXTI01000009">
    <property type="protein sequence ID" value="SMO84820.1"/>
    <property type="molecule type" value="Genomic_DNA"/>
</dbReference>
<evidence type="ECO:0000313" key="10">
    <source>
        <dbReference type="EMBL" id="SMO84820.1"/>
    </source>
</evidence>
<dbReference type="InterPro" id="IPR000787">
    <property type="entry name" value="Peptidase_M29"/>
</dbReference>
<evidence type="ECO:0000313" key="11">
    <source>
        <dbReference type="Proteomes" id="UP000315636"/>
    </source>
</evidence>
<dbReference type="InterPro" id="IPR052170">
    <property type="entry name" value="M29_Exopeptidase"/>
</dbReference>
<sequence length="409" mass="45527">MSFSNHLEKYADLAVQTGVNIQPGQTLVITASIDATDLVRSITKKAYQRGAKHVWIEWQDDVCTRLKYDLAPDEAFEEFPLWKAKGYEEIVEKGGAFLHIESNDPELLKGVDPKRIAASSKAAGKALEKWREAVSADQISWCIIAAPSKKWAKKVFPEKNEKDAVEALWKAIFQATRADQENPVEAWKQHNAAIHKKMNVLNQKQYQKLHYRATGTTLTVELPEGHIWSGGSSKNAQGVWFNANIPTEEVFTSPLKTGTQGVVHSTKPLSYKGSLIENFSLTFENGRIVDYHAEKGQETLKRIIELDEGAHYLGEIALVPHDSPISASNITFFNTLFDENASCHLAIGDAFSSCLQGGTHLSKEELEKAGLNHSMTHVDFMIGSADMDIDGETADGKREPIFRKGNWAF</sequence>
<proteinExistence type="inferred from homology"/>
<comment type="similarity">
    <text evidence="4">Belongs to the peptidase M29 family.</text>
</comment>
<accession>A0A521ENW3</accession>
<dbReference type="AlphaFoldDB" id="A0A521ENW3"/>
<dbReference type="GO" id="GO:0004177">
    <property type="term" value="F:aminopeptidase activity"/>
    <property type="evidence" value="ECO:0007669"/>
    <property type="project" value="UniProtKB-KW"/>
</dbReference>
<evidence type="ECO:0000256" key="9">
    <source>
        <dbReference type="ARBA" id="ARBA00023049"/>
    </source>
</evidence>
<dbReference type="RefSeq" id="WP_142506282.1">
    <property type="nucleotide sequence ID" value="NZ_FXTI01000009.1"/>
</dbReference>
<dbReference type="PANTHER" id="PTHR34448">
    <property type="entry name" value="AMINOPEPTIDASE"/>
    <property type="match status" value="1"/>
</dbReference>
<keyword evidence="9" id="KW-0482">Metalloprotease</keyword>